<feature type="transmembrane region" description="Helical" evidence="2">
    <location>
        <begin position="134"/>
        <end position="157"/>
    </location>
</feature>
<dbReference type="Proteomes" id="UP000236546">
    <property type="component" value="Unassembled WGS sequence"/>
</dbReference>
<feature type="transmembrane region" description="Helical" evidence="2">
    <location>
        <begin position="100"/>
        <end position="122"/>
    </location>
</feature>
<dbReference type="Pfam" id="PF20684">
    <property type="entry name" value="Fung_rhodopsin"/>
    <property type="match status" value="1"/>
</dbReference>
<dbReference type="PANTHER" id="PTHR39614">
    <property type="entry name" value="INTEGRAL MEMBRANE PROTEIN"/>
    <property type="match status" value="1"/>
</dbReference>
<feature type="transmembrane region" description="Helical" evidence="2">
    <location>
        <begin position="214"/>
        <end position="234"/>
    </location>
</feature>
<name>A0A2K0TDI7_9HYPO</name>
<feature type="domain" description="Rhodopsin" evidence="3">
    <location>
        <begin position="41"/>
        <end position="276"/>
    </location>
</feature>
<evidence type="ECO:0000313" key="4">
    <source>
        <dbReference type="EMBL" id="PNP43567.1"/>
    </source>
</evidence>
<evidence type="ECO:0000256" key="1">
    <source>
        <dbReference type="SAM" id="MobiDB-lite"/>
    </source>
</evidence>
<keyword evidence="2" id="KW-1133">Transmembrane helix</keyword>
<organism evidence="4 5">
    <name type="scientific">Trichoderma gamsii</name>
    <dbReference type="NCBI Taxonomy" id="398673"/>
    <lineage>
        <taxon>Eukaryota</taxon>
        <taxon>Fungi</taxon>
        <taxon>Dikarya</taxon>
        <taxon>Ascomycota</taxon>
        <taxon>Pezizomycotina</taxon>
        <taxon>Sordariomycetes</taxon>
        <taxon>Hypocreomycetidae</taxon>
        <taxon>Hypocreales</taxon>
        <taxon>Hypocreaceae</taxon>
        <taxon>Trichoderma</taxon>
    </lineage>
</organism>
<keyword evidence="2" id="KW-0812">Transmembrane</keyword>
<dbReference type="InterPro" id="IPR049326">
    <property type="entry name" value="Rhodopsin_dom_fungi"/>
</dbReference>
<gene>
    <name evidence="4" type="ORF">TGAMA5MH_04539</name>
</gene>
<dbReference type="OrthoDB" id="3918601at2759"/>
<dbReference type="AlphaFoldDB" id="A0A2K0TDI7"/>
<comment type="caution">
    <text evidence="4">The sequence shown here is derived from an EMBL/GenBank/DDBJ whole genome shotgun (WGS) entry which is preliminary data.</text>
</comment>
<proteinExistence type="predicted"/>
<protein>
    <recommendedName>
        <fullName evidence="3">Rhodopsin domain-containing protein</fullName>
    </recommendedName>
</protein>
<evidence type="ECO:0000256" key="2">
    <source>
        <dbReference type="SAM" id="Phobius"/>
    </source>
</evidence>
<evidence type="ECO:0000259" key="3">
    <source>
        <dbReference type="Pfam" id="PF20684"/>
    </source>
</evidence>
<reference evidence="4 5" key="1">
    <citation type="submission" date="2017-02" db="EMBL/GenBank/DDBJ databases">
        <title>Genomes of Trichoderma spp. with biocontrol activity.</title>
        <authorList>
            <person name="Gardiner D."/>
            <person name="Kazan K."/>
            <person name="Vos C."/>
            <person name="Harvey P."/>
        </authorList>
    </citation>
    <scope>NUCLEOTIDE SEQUENCE [LARGE SCALE GENOMIC DNA]</scope>
    <source>
        <strain evidence="4 5">A5MH</strain>
    </source>
</reference>
<sequence length="372" mass="40444">MNSASVSGGSAPFSPITFNDHAGKLWIVTILALIYSSLAVMARAYIKYKMLGLDDLFLALATILHLAQAIAIFVGLNNGLGKFNSITPPEQWAISSKCALAAVILSLLALSLAKCSVLALILRIIGTKDGKTKIICITLMAISAAWGVGSSLAFLINCRANTLLTVDNIKQCPNQEIRWAVITALDISTEILTWMLIVQLSWTVNMSFIRKCQVAMVFSFRLLLIALSVCHLIYFDKYPTSAQPQFAVASSLLFQQVMIVWSLISATVPNMKNFLKSFSIGMGFPLPPDLSWYESNQSYQLQSLESRQPRGASSTAAAAAGTVSTAGAYDPSDSGLRSRPYNWRLGQGLNEATAKGRSSNNSREELLELEEE</sequence>
<feature type="transmembrane region" description="Helical" evidence="2">
    <location>
        <begin position="177"/>
        <end position="202"/>
    </location>
</feature>
<keyword evidence="2" id="KW-0472">Membrane</keyword>
<dbReference type="EMBL" id="MTYH01000037">
    <property type="protein sequence ID" value="PNP43567.1"/>
    <property type="molecule type" value="Genomic_DNA"/>
</dbReference>
<feature type="transmembrane region" description="Helical" evidence="2">
    <location>
        <begin position="246"/>
        <end position="268"/>
    </location>
</feature>
<feature type="region of interest" description="Disordered" evidence="1">
    <location>
        <begin position="349"/>
        <end position="372"/>
    </location>
</feature>
<dbReference type="PANTHER" id="PTHR39614:SF2">
    <property type="entry name" value="INTEGRAL MEMBRANE PROTEIN"/>
    <property type="match status" value="1"/>
</dbReference>
<feature type="transmembrane region" description="Helical" evidence="2">
    <location>
        <begin position="58"/>
        <end position="80"/>
    </location>
</feature>
<evidence type="ECO:0000313" key="5">
    <source>
        <dbReference type="Proteomes" id="UP000236546"/>
    </source>
</evidence>
<feature type="transmembrane region" description="Helical" evidence="2">
    <location>
        <begin position="25"/>
        <end position="46"/>
    </location>
</feature>
<accession>A0A2K0TDI7</accession>